<dbReference type="InterPro" id="IPR010390">
    <property type="entry name" value="ABC-2_transporter-like"/>
</dbReference>
<dbReference type="AlphaFoldDB" id="A0A9D1G1S6"/>
<name>A0A9D1G1S6_9FIRM</name>
<feature type="transmembrane region" description="Helical" evidence="1">
    <location>
        <begin position="142"/>
        <end position="168"/>
    </location>
</feature>
<dbReference type="EMBL" id="DVJN01000224">
    <property type="protein sequence ID" value="HIS93711.1"/>
    <property type="molecule type" value="Genomic_DNA"/>
</dbReference>
<sequence length="260" mass="29146">MRKYRTIARIHLMHSLQYRANLLGGFAMYAMFLFVFFCLWRAIYATGAPEDYTIAQMIWYLCITELISFGTRTNVFTEIAQDVKNGQVAYQLARPYSYLGYRLSGALGGMALNFAAFGLFALLIGFCFVGPIEGFAPRTLPFGLLSLLLGILLNLLLSMCLGLTAFFLEENSGLWFIYSKLVFMLGTFLPLEFLPGWLAGIARCLPFSYVSWGPARLIVAFEWAEFARIVPLQIAWIALAAILARALYARGARRLETNGG</sequence>
<gene>
    <name evidence="2" type="ORF">IAA84_11915</name>
</gene>
<reference evidence="2" key="1">
    <citation type="submission" date="2020-10" db="EMBL/GenBank/DDBJ databases">
        <authorList>
            <person name="Gilroy R."/>
        </authorList>
    </citation>
    <scope>NUCLEOTIDE SEQUENCE</scope>
    <source>
        <strain evidence="2">13766</strain>
    </source>
</reference>
<feature type="transmembrane region" description="Helical" evidence="1">
    <location>
        <begin position="174"/>
        <end position="194"/>
    </location>
</feature>
<accession>A0A9D1G1S6</accession>
<evidence type="ECO:0000313" key="3">
    <source>
        <dbReference type="Proteomes" id="UP000824140"/>
    </source>
</evidence>
<keyword evidence="1" id="KW-1133">Transmembrane helix</keyword>
<organism evidence="2 3">
    <name type="scientific">Candidatus Alectryocaccomicrobium excrementavium</name>
    <dbReference type="NCBI Taxonomy" id="2840668"/>
    <lineage>
        <taxon>Bacteria</taxon>
        <taxon>Bacillati</taxon>
        <taxon>Bacillota</taxon>
        <taxon>Clostridia</taxon>
        <taxon>Candidatus Alectryocaccomicrobium</taxon>
    </lineage>
</organism>
<feature type="transmembrane region" description="Helical" evidence="1">
    <location>
        <begin position="230"/>
        <end position="248"/>
    </location>
</feature>
<comment type="caution">
    <text evidence="2">The sequence shown here is derived from an EMBL/GenBank/DDBJ whole genome shotgun (WGS) entry which is preliminary data.</text>
</comment>
<evidence type="ECO:0000313" key="2">
    <source>
        <dbReference type="EMBL" id="HIS93711.1"/>
    </source>
</evidence>
<dbReference type="PANTHER" id="PTHR36832">
    <property type="entry name" value="SLR1174 PROTEIN-RELATED"/>
    <property type="match status" value="1"/>
</dbReference>
<keyword evidence="1" id="KW-0472">Membrane</keyword>
<dbReference type="Proteomes" id="UP000824140">
    <property type="component" value="Unassembled WGS sequence"/>
</dbReference>
<dbReference type="Pfam" id="PF06182">
    <property type="entry name" value="ABC2_membrane_6"/>
    <property type="match status" value="1"/>
</dbReference>
<reference evidence="2" key="2">
    <citation type="journal article" date="2021" name="PeerJ">
        <title>Extensive microbial diversity within the chicken gut microbiome revealed by metagenomics and culture.</title>
        <authorList>
            <person name="Gilroy R."/>
            <person name="Ravi A."/>
            <person name="Getino M."/>
            <person name="Pursley I."/>
            <person name="Horton D.L."/>
            <person name="Alikhan N.F."/>
            <person name="Baker D."/>
            <person name="Gharbi K."/>
            <person name="Hall N."/>
            <person name="Watson M."/>
            <person name="Adriaenssens E.M."/>
            <person name="Foster-Nyarko E."/>
            <person name="Jarju S."/>
            <person name="Secka A."/>
            <person name="Antonio M."/>
            <person name="Oren A."/>
            <person name="Chaudhuri R.R."/>
            <person name="La Ragione R."/>
            <person name="Hildebrand F."/>
            <person name="Pallen M.J."/>
        </authorList>
    </citation>
    <scope>NUCLEOTIDE SEQUENCE</scope>
    <source>
        <strain evidence="2">13766</strain>
    </source>
</reference>
<evidence type="ECO:0000256" key="1">
    <source>
        <dbReference type="SAM" id="Phobius"/>
    </source>
</evidence>
<proteinExistence type="predicted"/>
<keyword evidence="1" id="KW-0812">Transmembrane</keyword>
<dbReference type="PANTHER" id="PTHR36832:SF1">
    <property type="entry name" value="SLR1174 PROTEIN"/>
    <property type="match status" value="1"/>
</dbReference>
<protein>
    <submittedName>
        <fullName evidence="2">ABC-2 family transporter protein</fullName>
    </submittedName>
</protein>
<feature type="transmembrane region" description="Helical" evidence="1">
    <location>
        <begin position="106"/>
        <end position="130"/>
    </location>
</feature>
<feature type="transmembrane region" description="Helical" evidence="1">
    <location>
        <begin position="21"/>
        <end position="43"/>
    </location>
</feature>